<sequence length="145" mass="14942">MKDLHSHVLVATAIGAAVLSADNTPSAIDLRDYNSAEIILAIGIGGITFSGTNKIEFKLTHSDDDVTYDAVETDDMLGVTVADGGIIKSLVAAHAAAATYRVGYKGGKRYLKLLADFSGTHGAGTPIAAIVLKGNGSDNPQVDQA</sequence>
<evidence type="ECO:0000313" key="1">
    <source>
        <dbReference type="EMBL" id="MBP1849688.1"/>
    </source>
</evidence>
<evidence type="ECO:0000313" key="2">
    <source>
        <dbReference type="Proteomes" id="UP000759443"/>
    </source>
</evidence>
<accession>A0ABS4DVH9</accession>
<proteinExistence type="predicted"/>
<organism evidence="1 2">
    <name type="scientific">Rhizobium halophytocola</name>
    <dbReference type="NCBI Taxonomy" id="735519"/>
    <lineage>
        <taxon>Bacteria</taxon>
        <taxon>Pseudomonadati</taxon>
        <taxon>Pseudomonadota</taxon>
        <taxon>Alphaproteobacteria</taxon>
        <taxon>Hyphomicrobiales</taxon>
        <taxon>Rhizobiaceae</taxon>
        <taxon>Rhizobium/Agrobacterium group</taxon>
        <taxon>Rhizobium</taxon>
    </lineage>
</organism>
<dbReference type="RefSeq" id="WP_209943015.1">
    <property type="nucleotide sequence ID" value="NZ_JAGGJU010000003.1"/>
</dbReference>
<keyword evidence="2" id="KW-1185">Reference proteome</keyword>
<name>A0ABS4DVH9_9HYPH</name>
<dbReference type="EMBL" id="JAGGJU010000003">
    <property type="protein sequence ID" value="MBP1849688.1"/>
    <property type="molecule type" value="Genomic_DNA"/>
</dbReference>
<comment type="caution">
    <text evidence="1">The sequence shown here is derived from an EMBL/GenBank/DDBJ whole genome shotgun (WGS) entry which is preliminary data.</text>
</comment>
<dbReference type="Proteomes" id="UP000759443">
    <property type="component" value="Unassembled WGS sequence"/>
</dbReference>
<reference evidence="1 2" key="1">
    <citation type="submission" date="2021-03" db="EMBL/GenBank/DDBJ databases">
        <title>Genomic Encyclopedia of Type Strains, Phase IV (KMG-IV): sequencing the most valuable type-strain genomes for metagenomic binning, comparative biology and taxonomic classification.</title>
        <authorList>
            <person name="Goeker M."/>
        </authorList>
    </citation>
    <scope>NUCLEOTIDE SEQUENCE [LARGE SCALE GENOMIC DNA]</scope>
    <source>
        <strain evidence="1 2">DSM 21600</strain>
    </source>
</reference>
<protein>
    <submittedName>
        <fullName evidence="1">Uncharacterized protein</fullName>
    </submittedName>
</protein>
<gene>
    <name evidence="1" type="ORF">J2Z17_001109</name>
</gene>
<dbReference type="Gene3D" id="2.60.120.1110">
    <property type="match status" value="1"/>
</dbReference>